<protein>
    <submittedName>
        <fullName evidence="4">MinD/ParA family protein</fullName>
    </submittedName>
</protein>
<dbReference type="InterPro" id="IPR002586">
    <property type="entry name" value="CobQ/CobB/MinD/ParA_Nub-bd_dom"/>
</dbReference>
<name>A0ABV9NG08_9GAMM</name>
<dbReference type="InterPro" id="IPR050625">
    <property type="entry name" value="ParA/MinD_ATPase"/>
</dbReference>
<keyword evidence="5" id="KW-1185">Reference proteome</keyword>
<dbReference type="CDD" id="cd02038">
    <property type="entry name" value="FlhG-like"/>
    <property type="match status" value="1"/>
</dbReference>
<dbReference type="Gene3D" id="3.40.50.300">
    <property type="entry name" value="P-loop containing nucleotide triphosphate hydrolases"/>
    <property type="match status" value="1"/>
</dbReference>
<feature type="domain" description="CobQ/CobB/MinD/ParA nucleotide binding" evidence="3">
    <location>
        <begin position="29"/>
        <end position="246"/>
    </location>
</feature>
<evidence type="ECO:0000259" key="3">
    <source>
        <dbReference type="Pfam" id="PF01656"/>
    </source>
</evidence>
<dbReference type="InterPro" id="IPR033875">
    <property type="entry name" value="FlhG"/>
</dbReference>
<evidence type="ECO:0000256" key="2">
    <source>
        <dbReference type="ARBA" id="ARBA00022840"/>
    </source>
</evidence>
<keyword evidence="2" id="KW-0067">ATP-binding</keyword>
<dbReference type="Proteomes" id="UP001595892">
    <property type="component" value="Unassembled WGS sequence"/>
</dbReference>
<dbReference type="Pfam" id="PF01656">
    <property type="entry name" value="CbiA"/>
    <property type="match status" value="1"/>
</dbReference>
<dbReference type="InterPro" id="IPR027417">
    <property type="entry name" value="P-loop_NTPase"/>
</dbReference>
<comment type="caution">
    <text evidence="4">The sequence shown here is derived from an EMBL/GenBank/DDBJ whole genome shotgun (WGS) entry which is preliminary data.</text>
</comment>
<evidence type="ECO:0000313" key="5">
    <source>
        <dbReference type="Proteomes" id="UP001595892"/>
    </source>
</evidence>
<dbReference type="EMBL" id="JBHSGG010000007">
    <property type="protein sequence ID" value="MFC4727312.1"/>
    <property type="molecule type" value="Genomic_DNA"/>
</dbReference>
<organism evidence="4 5">
    <name type="scientific">Coralloluteibacterium thermophilum</name>
    <dbReference type="NCBI Taxonomy" id="2707049"/>
    <lineage>
        <taxon>Bacteria</taxon>
        <taxon>Pseudomonadati</taxon>
        <taxon>Pseudomonadota</taxon>
        <taxon>Gammaproteobacteria</taxon>
        <taxon>Lysobacterales</taxon>
        <taxon>Lysobacteraceae</taxon>
        <taxon>Coralloluteibacterium</taxon>
    </lineage>
</organism>
<accession>A0ABV9NG08</accession>
<dbReference type="PIRSF" id="PIRSF003092">
    <property type="entry name" value="MinD"/>
    <property type="match status" value="1"/>
</dbReference>
<evidence type="ECO:0000256" key="1">
    <source>
        <dbReference type="ARBA" id="ARBA00022741"/>
    </source>
</evidence>
<keyword evidence="1" id="KW-0547">Nucleotide-binding</keyword>
<sequence length="293" mass="31059">MSPEIHPPRDGVRVPEQAAALARPPVRVIAVTSGKGGVGKTNVSVNLGVALAAAGRKTLLLDADLGLANVDVMLGLSPRFTLADVMAGRCALADTILDGPHGLGIVPAASGKRHMAELSPAEHVGLIRAFSEIERPVDTLLVDTGAGINDAVLTFCQAAQDVIVVVCDEPASITDAYALIKVLSRERGVERVQVLANQVGSVAEGRQLYDKLARVTDKFLDVTLGFLGAVPYDEYLRRAVQRQSPVTVTFPSSPSARAFRDFAGRIERWQPPSAPRGHLEFFVERMIAGGVAA</sequence>
<gene>
    <name evidence="4" type="ORF">ACFO3Q_03900</name>
</gene>
<dbReference type="SUPFAM" id="SSF52540">
    <property type="entry name" value="P-loop containing nucleoside triphosphate hydrolases"/>
    <property type="match status" value="1"/>
</dbReference>
<dbReference type="PANTHER" id="PTHR43384">
    <property type="entry name" value="SEPTUM SITE-DETERMINING PROTEIN MIND HOMOLOG, CHLOROPLASTIC-RELATED"/>
    <property type="match status" value="1"/>
</dbReference>
<dbReference type="PANTHER" id="PTHR43384:SF4">
    <property type="entry name" value="CELLULOSE BIOSYNTHESIS PROTEIN BCSQ-RELATED"/>
    <property type="match status" value="1"/>
</dbReference>
<proteinExistence type="predicted"/>
<evidence type="ECO:0000313" key="4">
    <source>
        <dbReference type="EMBL" id="MFC4727312.1"/>
    </source>
</evidence>
<dbReference type="RefSeq" id="WP_377003334.1">
    <property type="nucleotide sequence ID" value="NZ_JBHSGG010000007.1"/>
</dbReference>
<dbReference type="InterPro" id="IPR025501">
    <property type="entry name" value="MinD_FleN"/>
</dbReference>
<reference evidence="5" key="1">
    <citation type="journal article" date="2019" name="Int. J. Syst. Evol. Microbiol.">
        <title>The Global Catalogue of Microorganisms (GCM) 10K type strain sequencing project: providing services to taxonomists for standard genome sequencing and annotation.</title>
        <authorList>
            <consortium name="The Broad Institute Genomics Platform"/>
            <consortium name="The Broad Institute Genome Sequencing Center for Infectious Disease"/>
            <person name="Wu L."/>
            <person name="Ma J."/>
        </authorList>
    </citation>
    <scope>NUCLEOTIDE SEQUENCE [LARGE SCALE GENOMIC DNA]</scope>
    <source>
        <strain evidence="5">CGMCC 1.13574</strain>
    </source>
</reference>